<keyword evidence="3" id="KW-1185">Reference proteome</keyword>
<protein>
    <submittedName>
        <fullName evidence="2">Uncharacterized protein</fullName>
    </submittedName>
</protein>
<sequence>MMEGALGTQVNTVYELITNVVNSMVPATENELLIEHQQTDFGQHYDNIETQLNSNDTLEYQIKIEIDQDENLETESKSKLEEEVTKFNDNLLTSTNEFILMTAFKRAASEFIKQYLDSKSDETSIKFHDKSISTREISLYNRITILLDFQIYILLEKENKLVKSSLYSTIAYVSETLLSISTSVVDTFWYYLEARIGIFQTSIFDKLITSDRIAMLEICNSLTDKFNNQKSGKTDTYKKDTFNDYFQSRVRAYIANLFNLEDNTGLNKYFNCANIVSHESIYSTSNRDDTFLRDISTINKLFRDPYYYLKASNYKYLPKIVDTMTKVCHYLLDEESKWYKLAPSKDQYLIKKSIATGSDEEKIAKLSSRVFFPETYSLAAFVDNKRNATFDAIKKEDASYLSKQFDSSKVRQVCLFQIYLISCLFYEFSNKNKKLFLKSLSETTNLKHFVEDTIPEHMVLNFNRLKTEIPKRYKSMNVPFAAFLEQVMITENYWWAWLIYGKDSSGKPLFANKLLQNEELLRVSELNKTILPLKEKKYFNTYATPQLSRKMKVSTGLEKLEKPILNRQENEEDISSRLETAMKELEGKSGPELESLCQAHNVNLWKLLKKNRAQKWVSFGEMITQANLAGDIDVVKTEEELLDDEVQESMAMEVDEEKEEKNNSGDEMGVDDKTEQEKVETEDNTTPEIESEEKPTEDESSGNKRKLEESEESEEPTSKKQKN</sequence>
<proteinExistence type="predicted"/>
<organism evidence="2 3">
    <name type="scientific">[Candida] anglica</name>
    <dbReference type="NCBI Taxonomy" id="148631"/>
    <lineage>
        <taxon>Eukaryota</taxon>
        <taxon>Fungi</taxon>
        <taxon>Dikarya</taxon>
        <taxon>Ascomycota</taxon>
        <taxon>Saccharomycotina</taxon>
        <taxon>Pichiomycetes</taxon>
        <taxon>Debaryomycetaceae</taxon>
        <taxon>Kurtzmaniella</taxon>
    </lineage>
</organism>
<evidence type="ECO:0000313" key="3">
    <source>
        <dbReference type="Proteomes" id="UP001497600"/>
    </source>
</evidence>
<feature type="compositionally biased region" description="Basic and acidic residues" evidence="1">
    <location>
        <begin position="659"/>
        <end position="681"/>
    </location>
</feature>
<gene>
    <name evidence="2" type="ORF">CAAN4_G11496</name>
</gene>
<dbReference type="Pfam" id="PF11957">
    <property type="entry name" value="efThoc1"/>
    <property type="match status" value="1"/>
</dbReference>
<dbReference type="EMBL" id="OZ004259">
    <property type="protein sequence ID" value="CAK7918051.1"/>
    <property type="molecule type" value="Genomic_DNA"/>
</dbReference>
<dbReference type="InterPro" id="IPR021861">
    <property type="entry name" value="THO_THOC1"/>
</dbReference>
<feature type="compositionally biased region" description="Acidic residues" evidence="1">
    <location>
        <begin position="682"/>
        <end position="700"/>
    </location>
</feature>
<reference evidence="2 3" key="1">
    <citation type="submission" date="2024-01" db="EMBL/GenBank/DDBJ databases">
        <authorList>
            <consortium name="Genoscope - CEA"/>
            <person name="William W."/>
        </authorList>
    </citation>
    <scope>NUCLEOTIDE SEQUENCE [LARGE SCALE GENOMIC DNA]</scope>
    <source>
        <strain evidence="2 3">29B2s-10</strain>
    </source>
</reference>
<dbReference type="Proteomes" id="UP001497600">
    <property type="component" value="Chromosome G"/>
</dbReference>
<evidence type="ECO:0000313" key="2">
    <source>
        <dbReference type="EMBL" id="CAK7918051.1"/>
    </source>
</evidence>
<accession>A0ABP0EHV2</accession>
<feature type="region of interest" description="Disordered" evidence="1">
    <location>
        <begin position="652"/>
        <end position="723"/>
    </location>
</feature>
<name>A0ABP0EHV2_9ASCO</name>
<evidence type="ECO:0000256" key="1">
    <source>
        <dbReference type="SAM" id="MobiDB-lite"/>
    </source>
</evidence>